<dbReference type="OrthoDB" id="4696326at2759"/>
<feature type="signal peptide" evidence="3">
    <location>
        <begin position="1"/>
        <end position="20"/>
    </location>
</feature>
<dbReference type="AlphaFoldDB" id="A0A1L7XLP1"/>
<evidence type="ECO:0000256" key="1">
    <source>
        <dbReference type="SAM" id="MobiDB-lite"/>
    </source>
</evidence>
<keyword evidence="2" id="KW-1133">Transmembrane helix</keyword>
<evidence type="ECO:0000313" key="4">
    <source>
        <dbReference type="EMBL" id="CZR65924.1"/>
    </source>
</evidence>
<dbReference type="EMBL" id="FJOG01000033">
    <property type="protein sequence ID" value="CZR65924.1"/>
    <property type="molecule type" value="Genomic_DNA"/>
</dbReference>
<dbReference type="Proteomes" id="UP000184330">
    <property type="component" value="Unassembled WGS sequence"/>
</dbReference>
<feature type="compositionally biased region" description="Basic and acidic residues" evidence="1">
    <location>
        <begin position="407"/>
        <end position="418"/>
    </location>
</feature>
<evidence type="ECO:0000256" key="3">
    <source>
        <dbReference type="SAM" id="SignalP"/>
    </source>
</evidence>
<accession>A0A1L7XLP1</accession>
<keyword evidence="5" id="KW-1185">Reference proteome</keyword>
<feature type="chain" id="PRO_5012476548" evidence="3">
    <location>
        <begin position="21"/>
        <end position="567"/>
    </location>
</feature>
<keyword evidence="3" id="KW-0732">Signal</keyword>
<evidence type="ECO:0000256" key="2">
    <source>
        <dbReference type="SAM" id="Phobius"/>
    </source>
</evidence>
<feature type="region of interest" description="Disordered" evidence="1">
    <location>
        <begin position="402"/>
        <end position="427"/>
    </location>
</feature>
<keyword evidence="2" id="KW-0472">Membrane</keyword>
<gene>
    <name evidence="4" type="ORF">PAC_15824</name>
</gene>
<protein>
    <submittedName>
        <fullName evidence="4">Uncharacterized protein</fullName>
    </submittedName>
</protein>
<feature type="region of interest" description="Disordered" evidence="1">
    <location>
        <begin position="493"/>
        <end position="516"/>
    </location>
</feature>
<sequence length="567" mass="62247">MRPKLLLSFATCILSSLSRAQSIGAFYSSTGPTIISLNTLSGNFSYNVYGQQGFSDMKSFAPTYPPKNGTSVAVSGYSNPNTVYGAIFYQIANNSIAQQLFKCRYSSGECSNYGALIISTKVTVPVRSGTGLSSSLLSADFGYRVTYEDTQGSVRQLSYSNTTKGLVTYWADGTLVNNVTVANSSALATTFVQSPNDTVPAQQTIYQASNDKIIPFVNNRSTYINDTQTWSQAPTIDYLPNWNAENGTFSTIVYNQWPMLFYIDNLRQFQWIWSRDGGQTWQAQPLTENSILPLADTSNAPVAAVTSVNATKQTASVFYISGGQMIQSIMTDWSFAPYTVVKAATPPNTTTNTTAPIQRQEKDTNNKKITIGASIGASVGFLIVAAIVAWLLSRRKRAIPNAPRPESIGEWKGSESDFSHSGGKAELPGESAQLHELDHDPECMLLHQLQLIRMYELKGEIPAELQNCEAPRPELDHTLCKCELDASVMCELPTSSEKEKRTSIAESSRSKNGKDKVVDVSVKEVQELPMWSWAILRREKEEQGTGIETLDLEKGSDVALKSVKENE</sequence>
<reference evidence="4 5" key="1">
    <citation type="submission" date="2016-03" db="EMBL/GenBank/DDBJ databases">
        <authorList>
            <person name="Ploux O."/>
        </authorList>
    </citation>
    <scope>NUCLEOTIDE SEQUENCE [LARGE SCALE GENOMIC DNA]</scope>
    <source>
        <strain evidence="4 5">UAMH 11012</strain>
    </source>
</reference>
<keyword evidence="2" id="KW-0812">Transmembrane</keyword>
<name>A0A1L7XLP1_9HELO</name>
<feature type="transmembrane region" description="Helical" evidence="2">
    <location>
        <begin position="369"/>
        <end position="392"/>
    </location>
</feature>
<proteinExistence type="predicted"/>
<organism evidence="4 5">
    <name type="scientific">Phialocephala subalpina</name>
    <dbReference type="NCBI Taxonomy" id="576137"/>
    <lineage>
        <taxon>Eukaryota</taxon>
        <taxon>Fungi</taxon>
        <taxon>Dikarya</taxon>
        <taxon>Ascomycota</taxon>
        <taxon>Pezizomycotina</taxon>
        <taxon>Leotiomycetes</taxon>
        <taxon>Helotiales</taxon>
        <taxon>Mollisiaceae</taxon>
        <taxon>Phialocephala</taxon>
        <taxon>Phialocephala fortinii species complex</taxon>
    </lineage>
</organism>
<dbReference type="SUPFAM" id="SSF89372">
    <property type="entry name" value="Fucose-specific lectin"/>
    <property type="match status" value="1"/>
</dbReference>
<evidence type="ECO:0000313" key="5">
    <source>
        <dbReference type="Proteomes" id="UP000184330"/>
    </source>
</evidence>
<feature type="compositionally biased region" description="Basic and acidic residues" evidence="1">
    <location>
        <begin position="496"/>
        <end position="516"/>
    </location>
</feature>